<reference evidence="1" key="1">
    <citation type="submission" date="2022-03" db="EMBL/GenBank/DDBJ databases">
        <title>Draft Genome Sequence of Firmicute Strain S0AB, a Heterotrophic Iron/Sulfur-Oxidizing Extreme Acidophile.</title>
        <authorList>
            <person name="Vergara E."/>
            <person name="Pakostova E."/>
            <person name="Johnson D.B."/>
            <person name="Holmes D.S."/>
        </authorList>
    </citation>
    <scope>NUCLEOTIDE SEQUENCE</scope>
    <source>
        <strain evidence="1">S0AB</strain>
    </source>
</reference>
<dbReference type="EMBL" id="JALBUF010000008">
    <property type="protein sequence ID" value="MCI0184133.1"/>
    <property type="molecule type" value="Genomic_DNA"/>
</dbReference>
<keyword evidence="2" id="KW-1185">Reference proteome</keyword>
<protein>
    <submittedName>
        <fullName evidence="1">Uncharacterized protein</fullName>
    </submittedName>
</protein>
<dbReference type="RefSeq" id="WP_241715450.1">
    <property type="nucleotide sequence ID" value="NZ_JALBUF010000008.1"/>
</dbReference>
<evidence type="ECO:0000313" key="2">
    <source>
        <dbReference type="Proteomes" id="UP001139263"/>
    </source>
</evidence>
<comment type="caution">
    <text evidence="1">The sequence shown here is derived from an EMBL/GenBank/DDBJ whole genome shotgun (WGS) entry which is preliminary data.</text>
</comment>
<sequence>MAELVREGDTIVLRLSTIEKLEGVHGDIEVPVSAIQSVTALDDVIHAVHGLKMPGSQLPGVFAMGTFLSKEGTTFVMIHHHNKRGLKLKLNGTSYDALIVGVDDPEQVAAGLGFEFE</sequence>
<name>A0A9X2ACG7_9BACL</name>
<evidence type="ECO:0000313" key="1">
    <source>
        <dbReference type="EMBL" id="MCI0184133.1"/>
    </source>
</evidence>
<dbReference type="Proteomes" id="UP001139263">
    <property type="component" value="Unassembled WGS sequence"/>
</dbReference>
<organism evidence="1 2">
    <name type="scientific">Sulfoacidibacillus ferrooxidans</name>
    <dbReference type="NCBI Taxonomy" id="2005001"/>
    <lineage>
        <taxon>Bacteria</taxon>
        <taxon>Bacillati</taxon>
        <taxon>Bacillota</taxon>
        <taxon>Bacilli</taxon>
        <taxon>Bacillales</taxon>
        <taxon>Alicyclobacillaceae</taxon>
        <taxon>Sulfoacidibacillus</taxon>
    </lineage>
</organism>
<dbReference type="AlphaFoldDB" id="A0A9X2ACG7"/>
<gene>
    <name evidence="1" type="ORF">MM817_02428</name>
</gene>
<accession>A0A9X2ACG7</accession>
<proteinExistence type="predicted"/>